<proteinExistence type="inferred from homology"/>
<dbReference type="GO" id="GO:0016602">
    <property type="term" value="C:CCAAT-binding factor complex"/>
    <property type="evidence" value="ECO:0007669"/>
    <property type="project" value="InterPro"/>
</dbReference>
<comment type="subcellular location">
    <subcellularLocation>
        <location evidence="1">Nucleus</location>
    </subcellularLocation>
</comment>
<feature type="domain" description="Transcription factor CBF/NF-Y/archaeal histone" evidence="9">
    <location>
        <begin position="45"/>
        <end position="109"/>
    </location>
</feature>
<dbReference type="AlphaFoldDB" id="A0AA39P5E0"/>
<dbReference type="PANTHER" id="PTHR11064:SF9">
    <property type="entry name" value="NUCLEAR TRANSCRIPTION FACTOR Y SUBUNIT BETA"/>
    <property type="match status" value="1"/>
</dbReference>
<gene>
    <name evidence="10" type="ORF">IW261DRAFT_1338216</name>
</gene>
<dbReference type="GO" id="GO:0046982">
    <property type="term" value="F:protein heterodimerization activity"/>
    <property type="evidence" value="ECO:0007669"/>
    <property type="project" value="InterPro"/>
</dbReference>
<reference evidence="10" key="1">
    <citation type="submission" date="2023-06" db="EMBL/GenBank/DDBJ databases">
        <authorList>
            <consortium name="Lawrence Berkeley National Laboratory"/>
            <person name="Ahrendt S."/>
            <person name="Sahu N."/>
            <person name="Indic B."/>
            <person name="Wong-Bajracharya J."/>
            <person name="Merenyi Z."/>
            <person name="Ke H.-M."/>
            <person name="Monk M."/>
            <person name="Kocsube S."/>
            <person name="Drula E."/>
            <person name="Lipzen A."/>
            <person name="Balint B."/>
            <person name="Henrissat B."/>
            <person name="Andreopoulos B."/>
            <person name="Martin F.M."/>
            <person name="Harder C.B."/>
            <person name="Rigling D."/>
            <person name="Ford K.L."/>
            <person name="Foster G.D."/>
            <person name="Pangilinan J."/>
            <person name="Papanicolaou A."/>
            <person name="Barry K."/>
            <person name="LaButti K."/>
            <person name="Viragh M."/>
            <person name="Koriabine M."/>
            <person name="Yan M."/>
            <person name="Riley R."/>
            <person name="Champramary S."/>
            <person name="Plett K.L."/>
            <person name="Tsai I.J."/>
            <person name="Slot J."/>
            <person name="Sipos G."/>
            <person name="Plett J."/>
            <person name="Nagy L.G."/>
            <person name="Grigoriev I.V."/>
        </authorList>
    </citation>
    <scope>NUCLEOTIDE SEQUENCE</scope>
    <source>
        <strain evidence="10">ICMP 16352</strain>
    </source>
</reference>
<dbReference type="EMBL" id="JAUEPR010000015">
    <property type="protein sequence ID" value="KAK0477892.1"/>
    <property type="molecule type" value="Genomic_DNA"/>
</dbReference>
<evidence type="ECO:0000313" key="10">
    <source>
        <dbReference type="EMBL" id="KAK0477892.1"/>
    </source>
</evidence>
<evidence type="ECO:0000256" key="6">
    <source>
        <dbReference type="ARBA" id="ARBA00023163"/>
    </source>
</evidence>
<dbReference type="GO" id="GO:0001228">
    <property type="term" value="F:DNA-binding transcription activator activity, RNA polymerase II-specific"/>
    <property type="evidence" value="ECO:0007669"/>
    <property type="project" value="InterPro"/>
</dbReference>
<evidence type="ECO:0000256" key="7">
    <source>
        <dbReference type="ARBA" id="ARBA00023242"/>
    </source>
</evidence>
<dbReference type="FunFam" id="1.10.20.10:FF:000110">
    <property type="entry name" value="Nuclear factor Y, subunit B1"/>
    <property type="match status" value="1"/>
</dbReference>
<feature type="compositionally biased region" description="Pro residues" evidence="8">
    <location>
        <begin position="17"/>
        <end position="29"/>
    </location>
</feature>
<evidence type="ECO:0000259" key="9">
    <source>
        <dbReference type="Pfam" id="PF00808"/>
    </source>
</evidence>
<evidence type="ECO:0000256" key="8">
    <source>
        <dbReference type="SAM" id="MobiDB-lite"/>
    </source>
</evidence>
<dbReference type="GO" id="GO:0000978">
    <property type="term" value="F:RNA polymerase II cis-regulatory region sequence-specific DNA binding"/>
    <property type="evidence" value="ECO:0007669"/>
    <property type="project" value="TreeGrafter"/>
</dbReference>
<sequence length="163" mass="17847">MAELHPILAAQEDGAPLEPPPTEDPPEPLPITEQEVGEYREQDRFLPIANVSRIMKSSVPPTAKIAKDAKECVQECVSEFISFITSEAAEKCQMEKRKTIGGEDILYAMSTLGFDNYAETLKIHLAKLRQVSGFFLVVESVGYSFVCSIRAGLVGRTITSSPG</sequence>
<comment type="caution">
    <text evidence="10">The sequence shown here is derived from an EMBL/GenBank/DDBJ whole genome shotgun (WGS) entry which is preliminary data.</text>
</comment>
<name>A0AA39P5E0_9AGAR</name>
<organism evidence="10 11">
    <name type="scientific">Armillaria novae-zelandiae</name>
    <dbReference type="NCBI Taxonomy" id="153914"/>
    <lineage>
        <taxon>Eukaryota</taxon>
        <taxon>Fungi</taxon>
        <taxon>Dikarya</taxon>
        <taxon>Basidiomycota</taxon>
        <taxon>Agaricomycotina</taxon>
        <taxon>Agaricomycetes</taxon>
        <taxon>Agaricomycetidae</taxon>
        <taxon>Agaricales</taxon>
        <taxon>Marasmiineae</taxon>
        <taxon>Physalacriaceae</taxon>
        <taxon>Armillaria</taxon>
    </lineage>
</organism>
<dbReference type="Gene3D" id="1.10.20.10">
    <property type="entry name" value="Histone, subunit A"/>
    <property type="match status" value="1"/>
</dbReference>
<evidence type="ECO:0000256" key="2">
    <source>
        <dbReference type="ARBA" id="ARBA00009053"/>
    </source>
</evidence>
<comment type="similarity">
    <text evidence="2">Belongs to the NFYB/HAP3 subunit family.</text>
</comment>
<protein>
    <submittedName>
        <fullName evidence="10">Histone-fold-containing protein</fullName>
    </submittedName>
</protein>
<dbReference type="InterPro" id="IPR009072">
    <property type="entry name" value="Histone-fold"/>
</dbReference>
<keyword evidence="6" id="KW-0804">Transcription</keyword>
<dbReference type="SUPFAM" id="SSF47113">
    <property type="entry name" value="Histone-fold"/>
    <property type="match status" value="1"/>
</dbReference>
<keyword evidence="4" id="KW-0238">DNA-binding</keyword>
<evidence type="ECO:0000313" key="11">
    <source>
        <dbReference type="Proteomes" id="UP001175227"/>
    </source>
</evidence>
<accession>A0AA39P5E0</accession>
<evidence type="ECO:0000256" key="4">
    <source>
        <dbReference type="ARBA" id="ARBA00023125"/>
    </source>
</evidence>
<evidence type="ECO:0000256" key="5">
    <source>
        <dbReference type="ARBA" id="ARBA00023159"/>
    </source>
</evidence>
<dbReference type="InterPro" id="IPR003958">
    <property type="entry name" value="CBFA_NFYB_domain"/>
</dbReference>
<keyword evidence="7" id="KW-0539">Nucleus</keyword>
<keyword evidence="3" id="KW-0805">Transcription regulation</keyword>
<dbReference type="CDD" id="cd22907">
    <property type="entry name" value="HFD_NFYB"/>
    <property type="match status" value="1"/>
</dbReference>
<evidence type="ECO:0000256" key="1">
    <source>
        <dbReference type="ARBA" id="ARBA00004123"/>
    </source>
</evidence>
<dbReference type="PANTHER" id="PTHR11064">
    <property type="entry name" value="CCAAT-BINDING TRANSCRIPTION FACTOR-RELATED"/>
    <property type="match status" value="1"/>
</dbReference>
<feature type="region of interest" description="Disordered" evidence="8">
    <location>
        <begin position="1"/>
        <end position="32"/>
    </location>
</feature>
<keyword evidence="5" id="KW-0010">Activator</keyword>
<dbReference type="InterPro" id="IPR027113">
    <property type="entry name" value="Transc_fact_NFYB/HAP3"/>
</dbReference>
<evidence type="ECO:0000256" key="3">
    <source>
        <dbReference type="ARBA" id="ARBA00023015"/>
    </source>
</evidence>
<dbReference type="Proteomes" id="UP001175227">
    <property type="component" value="Unassembled WGS sequence"/>
</dbReference>
<dbReference type="Pfam" id="PF00808">
    <property type="entry name" value="CBFD_NFYB_HMF"/>
    <property type="match status" value="1"/>
</dbReference>
<dbReference type="PRINTS" id="PR00615">
    <property type="entry name" value="CCAATSUBUNTA"/>
</dbReference>
<keyword evidence="11" id="KW-1185">Reference proteome</keyword>